<sequence length="64" mass="7532">MSCKAEIDMVAGWFMDVFNIVDLTSSLNKTWMDRKLEQLEITTNVRMLGMRIQEGYRGRDHVIH</sequence>
<reference evidence="1 2" key="1">
    <citation type="journal article" date="2014" name="Genome Biol.">
        <title>Transcriptome and methylome profiling reveals relics of genome dominance in the mesopolyploid Brassica oleracea.</title>
        <authorList>
            <person name="Parkin I.A."/>
            <person name="Koh C."/>
            <person name="Tang H."/>
            <person name="Robinson S.J."/>
            <person name="Kagale S."/>
            <person name="Clarke W.E."/>
            <person name="Town C.D."/>
            <person name="Nixon J."/>
            <person name="Krishnakumar V."/>
            <person name="Bidwell S.L."/>
            <person name="Denoeud F."/>
            <person name="Belcram H."/>
            <person name="Links M.G."/>
            <person name="Just J."/>
            <person name="Clarke C."/>
            <person name="Bender T."/>
            <person name="Huebert T."/>
            <person name="Mason A.S."/>
            <person name="Pires J.C."/>
            <person name="Barker G."/>
            <person name="Moore J."/>
            <person name="Walley P.G."/>
            <person name="Manoli S."/>
            <person name="Batley J."/>
            <person name="Edwards D."/>
            <person name="Nelson M.N."/>
            <person name="Wang X."/>
            <person name="Paterson A.H."/>
            <person name="King G."/>
            <person name="Bancroft I."/>
            <person name="Chalhoub B."/>
            <person name="Sharpe A.G."/>
        </authorList>
    </citation>
    <scope>NUCLEOTIDE SEQUENCE</scope>
    <source>
        <strain evidence="1 2">cv. TO1000</strain>
    </source>
</reference>
<dbReference type="HOGENOM" id="CLU_2870706_0_0_1"/>
<accession>A0A0D3CG08</accession>
<organism evidence="1 2">
    <name type="scientific">Brassica oleracea var. oleracea</name>
    <dbReference type="NCBI Taxonomy" id="109376"/>
    <lineage>
        <taxon>Eukaryota</taxon>
        <taxon>Viridiplantae</taxon>
        <taxon>Streptophyta</taxon>
        <taxon>Embryophyta</taxon>
        <taxon>Tracheophyta</taxon>
        <taxon>Spermatophyta</taxon>
        <taxon>Magnoliopsida</taxon>
        <taxon>eudicotyledons</taxon>
        <taxon>Gunneridae</taxon>
        <taxon>Pentapetalae</taxon>
        <taxon>rosids</taxon>
        <taxon>malvids</taxon>
        <taxon>Brassicales</taxon>
        <taxon>Brassicaceae</taxon>
        <taxon>Brassiceae</taxon>
        <taxon>Brassica</taxon>
    </lineage>
</organism>
<dbReference type="AlphaFoldDB" id="A0A0D3CG08"/>
<dbReference type="Gramene" id="Bo5g079830.1">
    <property type="protein sequence ID" value="Bo5g079830.1"/>
    <property type="gene ID" value="Bo5g079830"/>
</dbReference>
<dbReference type="EnsemblPlants" id="Bo5g079830.1">
    <property type="protein sequence ID" value="Bo5g079830.1"/>
    <property type="gene ID" value="Bo5g079830"/>
</dbReference>
<protein>
    <submittedName>
        <fullName evidence="1">Uncharacterized protein</fullName>
    </submittedName>
</protein>
<proteinExistence type="predicted"/>
<reference evidence="1" key="2">
    <citation type="submission" date="2015-03" db="UniProtKB">
        <authorList>
            <consortium name="EnsemblPlants"/>
        </authorList>
    </citation>
    <scope>IDENTIFICATION</scope>
</reference>
<evidence type="ECO:0000313" key="1">
    <source>
        <dbReference type="EnsemblPlants" id="Bo5g079830.1"/>
    </source>
</evidence>
<keyword evidence="2" id="KW-1185">Reference proteome</keyword>
<name>A0A0D3CG08_BRAOL</name>
<evidence type="ECO:0000313" key="2">
    <source>
        <dbReference type="Proteomes" id="UP000032141"/>
    </source>
</evidence>
<dbReference type="Proteomes" id="UP000032141">
    <property type="component" value="Chromosome C5"/>
</dbReference>